<keyword evidence="2" id="KW-0813">Transport</keyword>
<evidence type="ECO:0000256" key="1">
    <source>
        <dbReference type="ARBA" id="ARBA00004308"/>
    </source>
</evidence>
<evidence type="ECO:0000256" key="4">
    <source>
        <dbReference type="ARBA" id="ARBA00022519"/>
    </source>
</evidence>
<keyword evidence="4" id="KW-0997">Cell inner membrane</keyword>
<keyword evidence="8" id="KW-1185">Reference proteome</keyword>
<proteinExistence type="predicted"/>
<evidence type="ECO:0000256" key="5">
    <source>
        <dbReference type="ARBA" id="ARBA00022729"/>
    </source>
</evidence>
<evidence type="ECO:0000313" key="8">
    <source>
        <dbReference type="Proteomes" id="UP000593875"/>
    </source>
</evidence>
<gene>
    <name evidence="7" type="ORF">LPB04_00655</name>
</gene>
<evidence type="ECO:0000256" key="3">
    <source>
        <dbReference type="ARBA" id="ARBA00022475"/>
    </source>
</evidence>
<dbReference type="CDD" id="cd13553">
    <property type="entry name" value="PBP2_NrtA_CpmA_like"/>
    <property type="match status" value="1"/>
</dbReference>
<dbReference type="Gene3D" id="3.40.190.10">
    <property type="entry name" value="Periplasmic binding protein-like II"/>
    <property type="match status" value="2"/>
</dbReference>
<evidence type="ECO:0000256" key="6">
    <source>
        <dbReference type="ARBA" id="ARBA00023136"/>
    </source>
</evidence>
<sequence length="394" mass="42583">MTDLPGQGAALNVHGAGSDRPEKEVLRIGFMPLADCAPLVMASILGFDEKYGIKLALDRQQSWSGMRDRLTNGELDAAHALYGLLYGLQMGIGSAAREMAVLMNLNQNGQSIVLSRAIAAAGVQDGAGLAALMREQPRRYTFGHTFPTGNHAMWLCYWLAAAGIDPLAQTRLVTVPPSQMAVNLEAGHMDGFCAGEPWSRRAVMEASGALVASSGQVWPDHPGKALGARADFVARHPNACRALVAALLDTARWLDASTTNREAAAEVLASPAYVHADVELLRACLVPRRSDFPGLRFFGEGEATFPWLSDGMWFLTQQRRWGLLREDPDYLGVAARVNRVELYRDAAQLAGVDLPSAAMRSSTLMDGRVWDGSDPLAYAASFDIHQRDPQPLSA</sequence>
<name>A0A7L9U4U9_9BURK</name>
<dbReference type="KEGG" id="mlir:LPB04_00655"/>
<protein>
    <submittedName>
        <fullName evidence="7">ABC transporter substrate-binding protein</fullName>
    </submittedName>
</protein>
<dbReference type="InterPro" id="IPR044527">
    <property type="entry name" value="NrtA/CpmA_ABC-bd_dom"/>
</dbReference>
<keyword evidence="6" id="KW-0472">Membrane</keyword>
<dbReference type="RefSeq" id="WP_193686904.1">
    <property type="nucleotide sequence ID" value="NZ_CP062941.1"/>
</dbReference>
<organism evidence="7 8">
    <name type="scientific">Massilia litorea</name>
    <dbReference type="NCBI Taxonomy" id="2769491"/>
    <lineage>
        <taxon>Bacteria</taxon>
        <taxon>Pseudomonadati</taxon>
        <taxon>Pseudomonadota</taxon>
        <taxon>Betaproteobacteria</taxon>
        <taxon>Burkholderiales</taxon>
        <taxon>Oxalobacteraceae</taxon>
        <taxon>Telluria group</taxon>
        <taxon>Massilia</taxon>
    </lineage>
</organism>
<dbReference type="Proteomes" id="UP000593875">
    <property type="component" value="Chromosome"/>
</dbReference>
<reference evidence="7 8" key="1">
    <citation type="submission" date="2020-10" db="EMBL/GenBank/DDBJ databases">
        <title>Genome sequencing of Massilia sp. LPB0304.</title>
        <authorList>
            <person name="Kim J."/>
        </authorList>
    </citation>
    <scope>NUCLEOTIDE SEQUENCE [LARGE SCALE GENOMIC DNA]</scope>
    <source>
        <strain evidence="7 8">LPB0304</strain>
    </source>
</reference>
<evidence type="ECO:0000256" key="2">
    <source>
        <dbReference type="ARBA" id="ARBA00022448"/>
    </source>
</evidence>
<accession>A0A7L9U4U9</accession>
<dbReference type="GO" id="GO:0012505">
    <property type="term" value="C:endomembrane system"/>
    <property type="evidence" value="ECO:0007669"/>
    <property type="project" value="UniProtKB-SubCell"/>
</dbReference>
<keyword evidence="3" id="KW-1003">Cell membrane</keyword>
<dbReference type="AlphaFoldDB" id="A0A7L9U4U9"/>
<dbReference type="Pfam" id="PF13379">
    <property type="entry name" value="NMT1_2"/>
    <property type="match status" value="1"/>
</dbReference>
<dbReference type="PANTHER" id="PTHR30024">
    <property type="entry name" value="ALIPHATIC SULFONATES-BINDING PROTEIN-RELATED"/>
    <property type="match status" value="1"/>
</dbReference>
<dbReference type="SUPFAM" id="SSF53850">
    <property type="entry name" value="Periplasmic binding protein-like II"/>
    <property type="match status" value="1"/>
</dbReference>
<dbReference type="EMBL" id="CP062941">
    <property type="protein sequence ID" value="QOL49880.1"/>
    <property type="molecule type" value="Genomic_DNA"/>
</dbReference>
<keyword evidence="5" id="KW-0732">Signal</keyword>
<dbReference type="PANTHER" id="PTHR30024:SF7">
    <property type="entry name" value="NITRATE_NITRITE BINDING PROTEIN NRTA"/>
    <property type="match status" value="1"/>
</dbReference>
<evidence type="ECO:0000313" key="7">
    <source>
        <dbReference type="EMBL" id="QOL49880.1"/>
    </source>
</evidence>
<comment type="subcellular location">
    <subcellularLocation>
        <location evidence="1">Endomembrane system</location>
    </subcellularLocation>
</comment>